<dbReference type="OrthoDB" id="2611509at2759"/>
<dbReference type="HOGENOM" id="CLU_084542_1_0_1"/>
<dbReference type="EMBL" id="KN835539">
    <property type="protein sequence ID" value="KIK36321.1"/>
    <property type="molecule type" value="Genomic_DNA"/>
</dbReference>
<evidence type="ECO:0000313" key="2">
    <source>
        <dbReference type="Proteomes" id="UP000054485"/>
    </source>
</evidence>
<dbReference type="Proteomes" id="UP000054485">
    <property type="component" value="Unassembled WGS sequence"/>
</dbReference>
<evidence type="ECO:0000313" key="1">
    <source>
        <dbReference type="EMBL" id="KIK36321.1"/>
    </source>
</evidence>
<organism evidence="1 2">
    <name type="scientific">Suillus luteus UH-Slu-Lm8-n1</name>
    <dbReference type="NCBI Taxonomy" id="930992"/>
    <lineage>
        <taxon>Eukaryota</taxon>
        <taxon>Fungi</taxon>
        <taxon>Dikarya</taxon>
        <taxon>Basidiomycota</taxon>
        <taxon>Agaricomycotina</taxon>
        <taxon>Agaricomycetes</taxon>
        <taxon>Agaricomycetidae</taxon>
        <taxon>Boletales</taxon>
        <taxon>Suillineae</taxon>
        <taxon>Suillaceae</taxon>
        <taxon>Suillus</taxon>
    </lineage>
</organism>
<protein>
    <submittedName>
        <fullName evidence="1">Uncharacterized protein</fullName>
    </submittedName>
</protein>
<sequence length="239" mass="26883">MPPDRPQATLGVDGVQERQLARLVARVGNRKNVVLELDETGVTLCVWYWPVSDEGERVAPSDLVAHRNSHQFRGPYCLCGFIDDCDPDHYEAAIVVSTRGPNAGEYVACCASSKCGYVVLIEQMHNSPGLPTKRYARRGSDQARPREVVFLDGNDVKPVDVIQRRQDRSNQTHTTFDRLLKLDSFTRPGLTETEFRNFLTKCWGCELIMTRRMFERHDCVGKVGGGGIEVIDLTVLEED</sequence>
<dbReference type="AlphaFoldDB" id="A0A0D0A3R3"/>
<accession>A0A0D0A3R3</accession>
<name>A0A0D0A3R3_9AGAM</name>
<gene>
    <name evidence="1" type="ORF">CY34DRAFT_16466</name>
</gene>
<proteinExistence type="predicted"/>
<reference evidence="2" key="2">
    <citation type="submission" date="2015-01" db="EMBL/GenBank/DDBJ databases">
        <title>Evolutionary Origins and Diversification of the Mycorrhizal Mutualists.</title>
        <authorList>
            <consortium name="DOE Joint Genome Institute"/>
            <consortium name="Mycorrhizal Genomics Consortium"/>
            <person name="Kohler A."/>
            <person name="Kuo A."/>
            <person name="Nagy L.G."/>
            <person name="Floudas D."/>
            <person name="Copeland A."/>
            <person name="Barry K.W."/>
            <person name="Cichocki N."/>
            <person name="Veneault-Fourrey C."/>
            <person name="LaButti K."/>
            <person name="Lindquist E.A."/>
            <person name="Lipzen A."/>
            <person name="Lundell T."/>
            <person name="Morin E."/>
            <person name="Murat C."/>
            <person name="Riley R."/>
            <person name="Ohm R."/>
            <person name="Sun H."/>
            <person name="Tunlid A."/>
            <person name="Henrissat B."/>
            <person name="Grigoriev I.V."/>
            <person name="Hibbett D.S."/>
            <person name="Martin F."/>
        </authorList>
    </citation>
    <scope>NUCLEOTIDE SEQUENCE [LARGE SCALE GENOMIC DNA]</scope>
    <source>
        <strain evidence="2">UH-Slu-Lm8-n1</strain>
    </source>
</reference>
<dbReference type="InParanoid" id="A0A0D0A3R3"/>
<keyword evidence="2" id="KW-1185">Reference proteome</keyword>
<reference evidence="1 2" key="1">
    <citation type="submission" date="2014-04" db="EMBL/GenBank/DDBJ databases">
        <authorList>
            <consortium name="DOE Joint Genome Institute"/>
            <person name="Kuo A."/>
            <person name="Ruytinx J."/>
            <person name="Rineau F."/>
            <person name="Colpaert J."/>
            <person name="Kohler A."/>
            <person name="Nagy L.G."/>
            <person name="Floudas D."/>
            <person name="Copeland A."/>
            <person name="Barry K.W."/>
            <person name="Cichocki N."/>
            <person name="Veneault-Fourrey C."/>
            <person name="LaButti K."/>
            <person name="Lindquist E.A."/>
            <person name="Lipzen A."/>
            <person name="Lundell T."/>
            <person name="Morin E."/>
            <person name="Murat C."/>
            <person name="Sun H."/>
            <person name="Tunlid A."/>
            <person name="Henrissat B."/>
            <person name="Grigoriev I.V."/>
            <person name="Hibbett D.S."/>
            <person name="Martin F."/>
            <person name="Nordberg H.P."/>
            <person name="Cantor M.N."/>
            <person name="Hua S.X."/>
        </authorList>
    </citation>
    <scope>NUCLEOTIDE SEQUENCE [LARGE SCALE GENOMIC DNA]</scope>
    <source>
        <strain evidence="1 2">UH-Slu-Lm8-n1</strain>
    </source>
</reference>